<dbReference type="InterPro" id="IPR001041">
    <property type="entry name" value="2Fe-2S_ferredoxin-type"/>
</dbReference>
<gene>
    <name evidence="7" type="ordered locus">Tlet_0865</name>
</gene>
<evidence type="ECO:0000256" key="4">
    <source>
        <dbReference type="ARBA" id="ARBA00023004"/>
    </source>
</evidence>
<keyword evidence="1" id="KW-0813">Transport</keyword>
<keyword evidence="2" id="KW-0285">Flavoprotein</keyword>
<dbReference type="HOGENOM" id="CLU_003827_7_2_0"/>
<dbReference type="InterPro" id="IPR017927">
    <property type="entry name" value="FAD-bd_FR_type"/>
</dbReference>
<dbReference type="Gene3D" id="3.10.20.30">
    <property type="match status" value="1"/>
</dbReference>
<dbReference type="InterPro" id="IPR001433">
    <property type="entry name" value="OxRdtase_FAD/NAD-bd"/>
</dbReference>
<dbReference type="RefSeq" id="WP_012002912.1">
    <property type="nucleotide sequence ID" value="NC_009828.1"/>
</dbReference>
<dbReference type="SUPFAM" id="SSF52343">
    <property type="entry name" value="Ferredoxin reductase-like, C-terminal NADP-linked domain"/>
    <property type="match status" value="1"/>
</dbReference>
<organism evidence="7 8">
    <name type="scientific">Pseudothermotoga lettingae (strain ATCC BAA-301 / DSM 14385 / NBRC 107922 / TMO)</name>
    <name type="common">Thermotoga lettingae</name>
    <dbReference type="NCBI Taxonomy" id="416591"/>
    <lineage>
        <taxon>Bacteria</taxon>
        <taxon>Thermotogati</taxon>
        <taxon>Thermotogota</taxon>
        <taxon>Thermotogae</taxon>
        <taxon>Thermotogales</taxon>
        <taxon>Thermotogaceae</taxon>
        <taxon>Pseudothermotoga</taxon>
    </lineage>
</organism>
<evidence type="ECO:0000256" key="2">
    <source>
        <dbReference type="ARBA" id="ARBA00022630"/>
    </source>
</evidence>
<dbReference type="PANTHER" id="PTHR43644">
    <property type="entry name" value="NA(+)-TRANSLOCATING NADH-QUINONE REDUCTASE SUBUNIT"/>
    <property type="match status" value="1"/>
</dbReference>
<name>A8F5J7_PSELT</name>
<dbReference type="Proteomes" id="UP000002016">
    <property type="component" value="Chromosome"/>
</dbReference>
<keyword evidence="8" id="KW-1185">Reference proteome</keyword>
<dbReference type="EMBL" id="CP000812">
    <property type="protein sequence ID" value="ABV33431.1"/>
    <property type="molecule type" value="Genomic_DNA"/>
</dbReference>
<evidence type="ECO:0000259" key="6">
    <source>
        <dbReference type="PROSITE" id="PS51384"/>
    </source>
</evidence>
<dbReference type="OrthoDB" id="9796486at2"/>
<protein>
    <submittedName>
        <fullName evidence="7">Oxidoreductase FAD-binding domain protein</fullName>
    </submittedName>
</protein>
<feature type="domain" description="2Fe-2S ferredoxin-type" evidence="5">
    <location>
        <begin position="32"/>
        <end position="124"/>
    </location>
</feature>
<dbReference type="STRING" id="416591.Tlet_0865"/>
<dbReference type="Gene3D" id="3.40.50.80">
    <property type="entry name" value="Nucleotide-binding domain of ferredoxin-NADP reductase (FNR) module"/>
    <property type="match status" value="1"/>
</dbReference>
<dbReference type="InterPro" id="IPR036010">
    <property type="entry name" value="2Fe-2S_ferredoxin-like_sf"/>
</dbReference>
<dbReference type="Pfam" id="PF00175">
    <property type="entry name" value="NAD_binding_1"/>
    <property type="match status" value="1"/>
</dbReference>
<evidence type="ECO:0000256" key="3">
    <source>
        <dbReference type="ARBA" id="ARBA00022827"/>
    </source>
</evidence>
<keyword evidence="3" id="KW-0274">FAD</keyword>
<proteinExistence type="predicted"/>
<dbReference type="CDD" id="cd00207">
    <property type="entry name" value="fer2"/>
    <property type="match status" value="1"/>
</dbReference>
<dbReference type="PROSITE" id="PS51085">
    <property type="entry name" value="2FE2S_FER_2"/>
    <property type="match status" value="1"/>
</dbReference>
<dbReference type="GO" id="GO:0051536">
    <property type="term" value="F:iron-sulfur cluster binding"/>
    <property type="evidence" value="ECO:0007669"/>
    <property type="project" value="InterPro"/>
</dbReference>
<dbReference type="SUPFAM" id="SSF54292">
    <property type="entry name" value="2Fe-2S ferredoxin-like"/>
    <property type="match status" value="1"/>
</dbReference>
<accession>A8F5J7</accession>
<dbReference type="PROSITE" id="PS51384">
    <property type="entry name" value="FAD_FR"/>
    <property type="match status" value="1"/>
</dbReference>
<dbReference type="SUPFAM" id="SSF63380">
    <property type="entry name" value="Riboflavin synthase domain-like"/>
    <property type="match status" value="1"/>
</dbReference>
<sequence length="370" mass="41605" precursor="true">MHVLTAPLIIALVSSLLASVIVILDSIVNNYGDVKITINRKKTLTVKGGAPLLFTLASQQIYIPSACGGRGSCGVCKVKVLSDVGPYLPTETPYMTKEQIRENIRLSCQIKVKKDIEIEIPEELLFAKKFKAIVEKIRNVTYDIKELTLKLIDPPSIDFKAGQYIQLSIPPYEKITQTTQRAYSISSVPSQKDRIELLIRLVPGGIATTYVHKYMKEGEQVEITGPFGEFYVRDTDATMICVAGGSGMAPIKSIIFDLYEKNINNREIWYFFGAKSLKDLFYVEIFEDLEGKWDKFHFVPALSNPAPDDQWNKDVGLITEVLDKYMKDKIDKSRPLEGYLCGSPGMINACVDVMKKNNIPEGKIYYDKFA</sequence>
<dbReference type="InterPro" id="IPR001709">
    <property type="entry name" value="Flavoprot_Pyr_Nucl_cyt_Rdtase"/>
</dbReference>
<evidence type="ECO:0000313" key="8">
    <source>
        <dbReference type="Proteomes" id="UP000002016"/>
    </source>
</evidence>
<dbReference type="PANTHER" id="PTHR43644:SF1">
    <property type="entry name" value="NAD(P)H-FLAVIN REDUCTASE"/>
    <property type="match status" value="1"/>
</dbReference>
<dbReference type="eggNOG" id="COG2871">
    <property type="taxonomic scope" value="Bacteria"/>
</dbReference>
<evidence type="ECO:0000313" key="7">
    <source>
        <dbReference type="EMBL" id="ABV33431.1"/>
    </source>
</evidence>
<dbReference type="Pfam" id="PF00111">
    <property type="entry name" value="Fer2"/>
    <property type="match status" value="1"/>
</dbReference>
<dbReference type="InterPro" id="IPR008333">
    <property type="entry name" value="Cbr1-like_FAD-bd_dom"/>
</dbReference>
<evidence type="ECO:0000256" key="1">
    <source>
        <dbReference type="ARBA" id="ARBA00022448"/>
    </source>
</evidence>
<evidence type="ECO:0000259" key="5">
    <source>
        <dbReference type="PROSITE" id="PS51085"/>
    </source>
</evidence>
<feature type="domain" description="FAD-binding FR-type" evidence="6">
    <location>
        <begin position="127"/>
        <end position="233"/>
    </location>
</feature>
<dbReference type="InterPro" id="IPR017938">
    <property type="entry name" value="Riboflavin_synthase-like_b-brl"/>
</dbReference>
<reference evidence="7 8" key="1">
    <citation type="submission" date="2007-08" db="EMBL/GenBank/DDBJ databases">
        <title>Complete sequence of Thermotoga lettingae TMO.</title>
        <authorList>
            <consortium name="US DOE Joint Genome Institute"/>
            <person name="Copeland A."/>
            <person name="Lucas S."/>
            <person name="Lapidus A."/>
            <person name="Barry K."/>
            <person name="Glavina del Rio T."/>
            <person name="Dalin E."/>
            <person name="Tice H."/>
            <person name="Pitluck S."/>
            <person name="Foster B."/>
            <person name="Bruce D."/>
            <person name="Schmutz J."/>
            <person name="Larimer F."/>
            <person name="Land M."/>
            <person name="Hauser L."/>
            <person name="Kyrpides N."/>
            <person name="Mikhailova N."/>
            <person name="Nelson K."/>
            <person name="Gogarten J.P."/>
            <person name="Noll K."/>
            <person name="Richardson P."/>
        </authorList>
    </citation>
    <scope>NUCLEOTIDE SEQUENCE [LARGE SCALE GENOMIC DNA]</scope>
    <source>
        <strain evidence="8">ATCC BAA-301 / DSM 14385 / NBRC 107922 / TMO</strain>
    </source>
</reference>
<dbReference type="Gene3D" id="2.40.30.10">
    <property type="entry name" value="Translation factors"/>
    <property type="match status" value="1"/>
</dbReference>
<dbReference type="KEGG" id="tle:Tlet_0865"/>
<dbReference type="Pfam" id="PF00970">
    <property type="entry name" value="FAD_binding_6"/>
    <property type="match status" value="1"/>
</dbReference>
<dbReference type="GO" id="GO:0016491">
    <property type="term" value="F:oxidoreductase activity"/>
    <property type="evidence" value="ECO:0007669"/>
    <property type="project" value="InterPro"/>
</dbReference>
<dbReference type="PRINTS" id="PR00371">
    <property type="entry name" value="FPNCR"/>
</dbReference>
<reference evidence="7 8" key="2">
    <citation type="journal article" date="2009" name="Proc. Natl. Acad. Sci. U.S.A.">
        <title>On the chimeric nature, thermophilic origin, and phylogenetic placement of the Thermotogales.</title>
        <authorList>
            <person name="Zhaxybayeva O."/>
            <person name="Swithers K.S."/>
            <person name="Lapierre P."/>
            <person name="Fournier G.P."/>
            <person name="Bickhart D.M."/>
            <person name="DeBoy R.T."/>
            <person name="Nelson K.E."/>
            <person name="Nesbo C.L."/>
            <person name="Doolittle W.F."/>
            <person name="Gogarten J.P."/>
            <person name="Noll K.M."/>
        </authorList>
    </citation>
    <scope>NUCLEOTIDE SEQUENCE [LARGE SCALE GENOMIC DNA]</scope>
    <source>
        <strain evidence="8">ATCC BAA-301 / DSM 14385 / NBRC 107922 / TMO</strain>
    </source>
</reference>
<dbReference type="AlphaFoldDB" id="A8F5J7"/>
<dbReference type="InterPro" id="IPR012675">
    <property type="entry name" value="Beta-grasp_dom_sf"/>
</dbReference>
<keyword evidence="4" id="KW-0408">Iron</keyword>
<dbReference type="InterPro" id="IPR039261">
    <property type="entry name" value="FNR_nucleotide-bd"/>
</dbReference>
<dbReference type="PRINTS" id="PR00410">
    <property type="entry name" value="PHEHYDRXLASE"/>
</dbReference>